<dbReference type="AlphaFoldDB" id="A0A846QW63"/>
<reference evidence="3 4" key="1">
    <citation type="submission" date="2020-03" db="EMBL/GenBank/DDBJ databases">
        <title>Genomic Encyclopedia of Type Strains, Phase IV (KMG-IV): sequencing the most valuable type-strain genomes for metagenomic binning, comparative biology and taxonomic classification.</title>
        <authorList>
            <person name="Goeker M."/>
        </authorList>
    </citation>
    <scope>NUCLEOTIDE SEQUENCE [LARGE SCALE GENOMIC DNA]</scope>
    <source>
        <strain evidence="3 4">DSM 24233</strain>
    </source>
</reference>
<dbReference type="SUPFAM" id="SSF48452">
    <property type="entry name" value="TPR-like"/>
    <property type="match status" value="1"/>
</dbReference>
<dbReference type="Gene3D" id="1.25.40.10">
    <property type="entry name" value="Tetratricopeptide repeat domain"/>
    <property type="match status" value="1"/>
</dbReference>
<dbReference type="EMBL" id="JAATJA010000002">
    <property type="protein sequence ID" value="NJB68869.1"/>
    <property type="molecule type" value="Genomic_DNA"/>
</dbReference>
<organism evidence="3 4">
    <name type="scientific">Desulfobaculum xiamenense</name>
    <dbReference type="NCBI Taxonomy" id="995050"/>
    <lineage>
        <taxon>Bacteria</taxon>
        <taxon>Pseudomonadati</taxon>
        <taxon>Thermodesulfobacteriota</taxon>
        <taxon>Desulfovibrionia</taxon>
        <taxon>Desulfovibrionales</taxon>
        <taxon>Desulfovibrionaceae</taxon>
        <taxon>Desulfobaculum</taxon>
    </lineage>
</organism>
<evidence type="ECO:0000256" key="2">
    <source>
        <dbReference type="SAM" id="MobiDB-lite"/>
    </source>
</evidence>
<proteinExistence type="predicted"/>
<keyword evidence="1" id="KW-0802">TPR repeat</keyword>
<feature type="repeat" description="TPR" evidence="1">
    <location>
        <begin position="160"/>
        <end position="193"/>
    </location>
</feature>
<dbReference type="Proteomes" id="UP000580856">
    <property type="component" value="Unassembled WGS sequence"/>
</dbReference>
<accession>A0A846QW63</accession>
<dbReference type="PROSITE" id="PS50005">
    <property type="entry name" value="TPR"/>
    <property type="match status" value="1"/>
</dbReference>
<dbReference type="InterPro" id="IPR019734">
    <property type="entry name" value="TPR_rpt"/>
</dbReference>
<comment type="caution">
    <text evidence="3">The sequence shown here is derived from an EMBL/GenBank/DDBJ whole genome shotgun (WGS) entry which is preliminary data.</text>
</comment>
<protein>
    <submittedName>
        <fullName evidence="3">Tetratricopeptide (TPR) repeat protein</fullName>
    </submittedName>
</protein>
<feature type="region of interest" description="Disordered" evidence="2">
    <location>
        <begin position="1"/>
        <end position="25"/>
    </location>
</feature>
<evidence type="ECO:0000313" key="3">
    <source>
        <dbReference type="EMBL" id="NJB68869.1"/>
    </source>
</evidence>
<keyword evidence="4" id="KW-1185">Reference proteome</keyword>
<name>A0A846QW63_9BACT</name>
<evidence type="ECO:0000256" key="1">
    <source>
        <dbReference type="PROSITE-ProRule" id="PRU00339"/>
    </source>
</evidence>
<dbReference type="RefSeq" id="WP_167941902.1">
    <property type="nucleotide sequence ID" value="NZ_JAATJA010000002.1"/>
</dbReference>
<sequence>MPYPQTLGVFSKRPPAKTGTGGTTSDKASATYWYVRRIDDNVYEVQPLNSNNIPAGLRTHLSKGDFIRQFTPEPGFYEQRTLPLLRSLQKKLELGARYLDERLLGPAEREFMKAAMIDEENVEANLGLGTIYCEQGKTQKLTKVLRILMNNDDTFREEQRHLFNTFGMSLRKQGLADEAVAYYARALAMNEHDENLHFNIARAFHQRGQAGDRTLCIRHLRHALELNPGFDEAQRFLDFCENQS</sequence>
<dbReference type="InterPro" id="IPR011990">
    <property type="entry name" value="TPR-like_helical_dom_sf"/>
</dbReference>
<gene>
    <name evidence="3" type="ORF">GGQ74_002542</name>
</gene>
<evidence type="ECO:0000313" key="4">
    <source>
        <dbReference type="Proteomes" id="UP000580856"/>
    </source>
</evidence>